<evidence type="ECO:0000313" key="2">
    <source>
        <dbReference type="Proteomes" id="UP000828390"/>
    </source>
</evidence>
<accession>A0A9D4S573</accession>
<dbReference type="Proteomes" id="UP000828390">
    <property type="component" value="Unassembled WGS sequence"/>
</dbReference>
<dbReference type="EMBL" id="JAIWYP010000001">
    <property type="protein sequence ID" value="KAH3892051.1"/>
    <property type="molecule type" value="Genomic_DNA"/>
</dbReference>
<name>A0A9D4S573_DREPO</name>
<proteinExistence type="predicted"/>
<reference evidence="1" key="2">
    <citation type="submission" date="2020-11" db="EMBL/GenBank/DDBJ databases">
        <authorList>
            <person name="McCartney M.A."/>
            <person name="Auch B."/>
            <person name="Kono T."/>
            <person name="Mallez S."/>
            <person name="Becker A."/>
            <person name="Gohl D.M."/>
            <person name="Silverstein K.A.T."/>
            <person name="Koren S."/>
            <person name="Bechman K.B."/>
            <person name="Herman A."/>
            <person name="Abrahante J.E."/>
            <person name="Garbe J."/>
        </authorList>
    </citation>
    <scope>NUCLEOTIDE SEQUENCE</scope>
    <source>
        <strain evidence="1">Duluth1</strain>
        <tissue evidence="1">Whole animal</tissue>
    </source>
</reference>
<comment type="caution">
    <text evidence="1">The sequence shown here is derived from an EMBL/GenBank/DDBJ whole genome shotgun (WGS) entry which is preliminary data.</text>
</comment>
<keyword evidence="2" id="KW-1185">Reference proteome</keyword>
<organism evidence="1 2">
    <name type="scientific">Dreissena polymorpha</name>
    <name type="common">Zebra mussel</name>
    <name type="synonym">Mytilus polymorpha</name>
    <dbReference type="NCBI Taxonomy" id="45954"/>
    <lineage>
        <taxon>Eukaryota</taxon>
        <taxon>Metazoa</taxon>
        <taxon>Spiralia</taxon>
        <taxon>Lophotrochozoa</taxon>
        <taxon>Mollusca</taxon>
        <taxon>Bivalvia</taxon>
        <taxon>Autobranchia</taxon>
        <taxon>Heteroconchia</taxon>
        <taxon>Euheterodonta</taxon>
        <taxon>Imparidentia</taxon>
        <taxon>Neoheterodontei</taxon>
        <taxon>Myida</taxon>
        <taxon>Dreissenoidea</taxon>
        <taxon>Dreissenidae</taxon>
        <taxon>Dreissena</taxon>
    </lineage>
</organism>
<sequence length="110" mass="12573">MGIPNIFVVAISVVTRSGVFIWSLLTIEWSVGHTVCVHMDLNSWFNSLYVIFDREFYLVDDQTYKIHWPDEKVAPQATPLVSMGGLRIPQQRSCPHHLLRCTDIPPPPLL</sequence>
<reference evidence="1" key="1">
    <citation type="journal article" date="2019" name="bioRxiv">
        <title>The Genome of the Zebra Mussel, Dreissena polymorpha: A Resource for Invasive Species Research.</title>
        <authorList>
            <person name="McCartney M.A."/>
            <person name="Auch B."/>
            <person name="Kono T."/>
            <person name="Mallez S."/>
            <person name="Zhang Y."/>
            <person name="Obille A."/>
            <person name="Becker A."/>
            <person name="Abrahante J.E."/>
            <person name="Garbe J."/>
            <person name="Badalamenti J.P."/>
            <person name="Herman A."/>
            <person name="Mangelson H."/>
            <person name="Liachko I."/>
            <person name="Sullivan S."/>
            <person name="Sone E.D."/>
            <person name="Koren S."/>
            <person name="Silverstein K.A.T."/>
            <person name="Beckman K.B."/>
            <person name="Gohl D.M."/>
        </authorList>
    </citation>
    <scope>NUCLEOTIDE SEQUENCE</scope>
    <source>
        <strain evidence="1">Duluth1</strain>
        <tissue evidence="1">Whole animal</tissue>
    </source>
</reference>
<gene>
    <name evidence="1" type="ORF">DPMN_016163</name>
</gene>
<protein>
    <submittedName>
        <fullName evidence="1">Uncharacterized protein</fullName>
    </submittedName>
</protein>
<dbReference type="AlphaFoldDB" id="A0A9D4S573"/>
<evidence type="ECO:0000313" key="1">
    <source>
        <dbReference type="EMBL" id="KAH3892051.1"/>
    </source>
</evidence>